<sequence>MQKNLTLDDIEDINHVGATAEVKPTTFDLKLISTKIPIKYCEYKISNNVNKMLKSETSAISTKGILFQVQLEFKVGSLLRVWVEIPDYWVRKSKIVEYRHTAAPTYFQVLCRVLNVEELLKKGAKYQILTEILSLDSVDETVLIEYLKNCGTNYK</sequence>
<keyword evidence="2" id="KW-1185">Reference proteome</keyword>
<proteinExistence type="predicted"/>
<gene>
    <name evidence="1" type="ORF">DCC88_01865</name>
</gene>
<accession>A0A369KR19</accession>
<dbReference type="Proteomes" id="UP000253934">
    <property type="component" value="Unassembled WGS sequence"/>
</dbReference>
<evidence type="ECO:0000313" key="1">
    <source>
        <dbReference type="EMBL" id="RDB37071.1"/>
    </source>
</evidence>
<organism evidence="1 2">
    <name type="scientific">Spirobacillus cienkowskii</name>
    <dbReference type="NCBI Taxonomy" id="495820"/>
    <lineage>
        <taxon>Bacteria</taxon>
        <taxon>Pseudomonadati</taxon>
        <taxon>Bdellovibrionota</taxon>
        <taxon>Oligoflexia</taxon>
        <taxon>Silvanigrellales</taxon>
        <taxon>Spirobacillus</taxon>
    </lineage>
</organism>
<reference evidence="1" key="1">
    <citation type="submission" date="2018-04" db="EMBL/GenBank/DDBJ databases">
        <title>Draft genome sequence of the Candidatus Spirobacillus cienkowskii, a pathogen of freshwater Daphnia species, reconstructed from hemolymph metagenomic reads.</title>
        <authorList>
            <person name="Bresciani L."/>
            <person name="Lemos L.N."/>
            <person name="Wale N."/>
            <person name="Lin J.Y."/>
            <person name="Fernandes G.R."/>
            <person name="Duffy M.A."/>
            <person name="Rodrigues J.M."/>
        </authorList>
    </citation>
    <scope>NUCLEOTIDE SEQUENCE [LARGE SCALE GENOMIC DNA]</scope>
    <source>
        <strain evidence="1">Binning01</strain>
    </source>
</reference>
<evidence type="ECO:0000313" key="2">
    <source>
        <dbReference type="Proteomes" id="UP000253934"/>
    </source>
</evidence>
<comment type="caution">
    <text evidence="1">The sequence shown here is derived from an EMBL/GenBank/DDBJ whole genome shotgun (WGS) entry which is preliminary data.</text>
</comment>
<dbReference type="AlphaFoldDB" id="A0A369KR19"/>
<dbReference type="EMBL" id="QOVW01000010">
    <property type="protein sequence ID" value="RDB37071.1"/>
    <property type="molecule type" value="Genomic_DNA"/>
</dbReference>
<evidence type="ECO:0008006" key="3">
    <source>
        <dbReference type="Google" id="ProtNLM"/>
    </source>
</evidence>
<name>A0A369KR19_9BACT</name>
<dbReference type="RefSeq" id="WP_338636626.1">
    <property type="nucleotide sequence ID" value="NZ_CP146516.1"/>
</dbReference>
<protein>
    <recommendedName>
        <fullName evidence="3">PilZ domain-containing protein</fullName>
    </recommendedName>
</protein>